<gene>
    <name evidence="10" type="ORF">CSSPTR1EN2_LOCUS1350</name>
</gene>
<dbReference type="PANTHER" id="PTHR31038:SF10">
    <property type="entry name" value="OS04G0524400 PROTEIN"/>
    <property type="match status" value="1"/>
</dbReference>
<feature type="compositionally biased region" description="Gly residues" evidence="9">
    <location>
        <begin position="148"/>
        <end position="168"/>
    </location>
</feature>
<evidence type="ECO:0000256" key="2">
    <source>
        <dbReference type="ARBA" id="ARBA00010793"/>
    </source>
</evidence>
<dbReference type="Pfam" id="PF11891">
    <property type="entry name" value="RETICULATA-like"/>
    <property type="match status" value="1"/>
</dbReference>
<evidence type="ECO:0000256" key="5">
    <source>
        <dbReference type="ARBA" id="ARBA00022692"/>
    </source>
</evidence>
<evidence type="ECO:0000256" key="7">
    <source>
        <dbReference type="ARBA" id="ARBA00022989"/>
    </source>
</evidence>
<proteinExistence type="inferred from homology"/>
<feature type="region of interest" description="Disordered" evidence="9">
    <location>
        <begin position="148"/>
        <end position="180"/>
    </location>
</feature>
<dbReference type="Proteomes" id="UP001497512">
    <property type="component" value="Chromosome 1"/>
</dbReference>
<name>A0ABP0TB18_9BRYO</name>
<keyword evidence="3" id="KW-0150">Chloroplast</keyword>
<evidence type="ECO:0000256" key="3">
    <source>
        <dbReference type="ARBA" id="ARBA00022528"/>
    </source>
</evidence>
<keyword evidence="11" id="KW-1185">Reference proteome</keyword>
<evidence type="ECO:0000313" key="10">
    <source>
        <dbReference type="EMBL" id="CAK9191357.1"/>
    </source>
</evidence>
<comment type="subcellular location">
    <subcellularLocation>
        <location evidence="1">Plastid</location>
        <location evidence="1">Chloroplast membrane</location>
        <topology evidence="1">Multi-pass membrane protein</topology>
    </subcellularLocation>
</comment>
<evidence type="ECO:0000256" key="9">
    <source>
        <dbReference type="SAM" id="MobiDB-lite"/>
    </source>
</evidence>
<keyword evidence="4" id="KW-0934">Plastid</keyword>
<keyword evidence="8" id="KW-0472">Membrane</keyword>
<dbReference type="EMBL" id="OZ019893">
    <property type="protein sequence ID" value="CAK9191357.1"/>
    <property type="molecule type" value="Genomic_DNA"/>
</dbReference>
<sequence>MAFATISLQQAVVLDLSNTCDAKRASSRGLLLWNGCRVSREVRSLIKAQEPLRQEFSALYTRGLHSRASVQKSALDFESLLTIRACVSAAGEQFQFGGDSVGEEESSAISEQYPTVRSASAIISDQPIYFPEEKRAVGEVEVVAGGAGGNGKAGGYDGGSNGGGGGHGDSGRDDGESNEEEAFGVLLDSEQVAKELQARGISLPPDMAEAARTVGIRELLLSRYIELQEAMWPLGPAVRRSAMLRNRLLADPSFLFKVFTEIAIDSGCATFAEVQKRGKDFWNEFELYMSDLVVGIVLDIALVGMLAPFVQFGNVVVSGSGPRARLSRIIQALPSSIFEAQRPGRSFSVQQRVASFFFKAGQYGIAGFGCGVVGQGIASSIMTLKRKYKTSDEEEVAVPPILQSAVLWGVFMAISSNTRYQVVNGLERVVEGSAISRRVPLVALAFTVGIRFANNIYGGMQFVDWARMVGVQ</sequence>
<reference evidence="10 11" key="1">
    <citation type="submission" date="2024-02" db="EMBL/GenBank/DDBJ databases">
        <authorList>
            <consortium name="ELIXIR-Norway"/>
            <consortium name="Elixir Norway"/>
        </authorList>
    </citation>
    <scope>NUCLEOTIDE SEQUENCE [LARGE SCALE GENOMIC DNA]</scope>
</reference>
<protein>
    <submittedName>
        <fullName evidence="10">Uncharacterized protein</fullName>
    </submittedName>
</protein>
<evidence type="ECO:0000256" key="6">
    <source>
        <dbReference type="ARBA" id="ARBA00022946"/>
    </source>
</evidence>
<keyword evidence="7" id="KW-1133">Transmembrane helix</keyword>
<comment type="similarity">
    <text evidence="2">Belongs to the RETICULATA family.</text>
</comment>
<evidence type="ECO:0000256" key="4">
    <source>
        <dbReference type="ARBA" id="ARBA00022640"/>
    </source>
</evidence>
<dbReference type="PANTHER" id="PTHR31038">
    <property type="entry name" value="EXPRESSED PROTEIN-RELATED"/>
    <property type="match status" value="1"/>
</dbReference>
<evidence type="ECO:0000313" key="11">
    <source>
        <dbReference type="Proteomes" id="UP001497512"/>
    </source>
</evidence>
<dbReference type="InterPro" id="IPR021825">
    <property type="entry name" value="RETICULATA-related"/>
</dbReference>
<keyword evidence="6" id="KW-0809">Transit peptide</keyword>
<evidence type="ECO:0000256" key="1">
    <source>
        <dbReference type="ARBA" id="ARBA00004508"/>
    </source>
</evidence>
<organism evidence="10 11">
    <name type="scientific">Sphagnum troendelagicum</name>
    <dbReference type="NCBI Taxonomy" id="128251"/>
    <lineage>
        <taxon>Eukaryota</taxon>
        <taxon>Viridiplantae</taxon>
        <taxon>Streptophyta</taxon>
        <taxon>Embryophyta</taxon>
        <taxon>Bryophyta</taxon>
        <taxon>Sphagnophytina</taxon>
        <taxon>Sphagnopsida</taxon>
        <taxon>Sphagnales</taxon>
        <taxon>Sphagnaceae</taxon>
        <taxon>Sphagnum</taxon>
    </lineage>
</organism>
<accession>A0ABP0TB18</accession>
<keyword evidence="5" id="KW-0812">Transmembrane</keyword>
<evidence type="ECO:0000256" key="8">
    <source>
        <dbReference type="ARBA" id="ARBA00023136"/>
    </source>
</evidence>